<sequence length="248" mass="26989">MGRRVNEGKISVECGRNGRDQLLRSLDEIATVGLPVDGDSADLNGFIPCGGDVCDGAAALQYRHQCIQMFEGYAGTSDSGFRDEVEAEQALARGQLLAELGADEDRPTLAGPAGAEAEARLAEFARHTVFDGQVVTDEARLRRIVARHDPHVYLGTFVTCVYNPDRALCRTSNDPGAGQPVLADCQPLACRNTALTPANRQALNGHLTKLEEALANRDRLAPYVRHRLEEQHRETAAFLARHAPEYAE</sequence>
<dbReference type="EMBL" id="FONR01000040">
    <property type="protein sequence ID" value="SFH04958.1"/>
    <property type="molecule type" value="Genomic_DNA"/>
</dbReference>
<proteinExistence type="predicted"/>
<organism evidence="1 2">
    <name type="scientific">Streptomyces mirabilis</name>
    <dbReference type="NCBI Taxonomy" id="68239"/>
    <lineage>
        <taxon>Bacteria</taxon>
        <taxon>Bacillati</taxon>
        <taxon>Actinomycetota</taxon>
        <taxon>Actinomycetes</taxon>
        <taxon>Kitasatosporales</taxon>
        <taxon>Streptomycetaceae</taxon>
        <taxon>Streptomyces</taxon>
    </lineage>
</organism>
<dbReference type="AlphaFoldDB" id="A0A1I2WUE6"/>
<accession>A0A1I2WUE6</accession>
<evidence type="ECO:0000313" key="1">
    <source>
        <dbReference type="EMBL" id="SFH04958.1"/>
    </source>
</evidence>
<name>A0A1I2WUE6_9ACTN</name>
<protein>
    <submittedName>
        <fullName evidence="1">Uncharacterized protein</fullName>
    </submittedName>
</protein>
<reference evidence="1 2" key="1">
    <citation type="submission" date="2016-10" db="EMBL/GenBank/DDBJ databases">
        <authorList>
            <person name="de Groot N.N."/>
        </authorList>
    </citation>
    <scope>NUCLEOTIDE SEQUENCE [LARGE SCALE GENOMIC DNA]</scope>
    <source>
        <strain evidence="1 2">OK461</strain>
    </source>
</reference>
<gene>
    <name evidence="1" type="ORF">SAMN02787118_14019</name>
</gene>
<dbReference type="Proteomes" id="UP000181942">
    <property type="component" value="Unassembled WGS sequence"/>
</dbReference>
<evidence type="ECO:0000313" key="2">
    <source>
        <dbReference type="Proteomes" id="UP000181942"/>
    </source>
</evidence>